<dbReference type="CDD" id="cd06558">
    <property type="entry name" value="crotonase-like"/>
    <property type="match status" value="1"/>
</dbReference>
<dbReference type="Proteomes" id="UP000255517">
    <property type="component" value="Unassembled WGS sequence"/>
</dbReference>
<dbReference type="InterPro" id="IPR018376">
    <property type="entry name" value="Enoyl-CoA_hyd/isom_CS"/>
</dbReference>
<evidence type="ECO:0000256" key="1">
    <source>
        <dbReference type="ARBA" id="ARBA00005254"/>
    </source>
</evidence>
<comment type="similarity">
    <text evidence="1 3">Belongs to the enoyl-CoA hydratase/isomerase family.</text>
</comment>
<dbReference type="PANTHER" id="PTHR11941:SF54">
    <property type="entry name" value="ENOYL-COA HYDRATASE, MITOCHONDRIAL"/>
    <property type="match status" value="1"/>
</dbReference>
<dbReference type="GO" id="GO:0004300">
    <property type="term" value="F:enoyl-CoA hydratase activity"/>
    <property type="evidence" value="ECO:0007669"/>
    <property type="project" value="UniProtKB-EC"/>
</dbReference>
<proteinExistence type="inferred from homology"/>
<dbReference type="InterPro" id="IPR014748">
    <property type="entry name" value="Enoyl-CoA_hydra_C"/>
</dbReference>
<sequence>MDYKYLKVDCKDNGIVVLTISREKTLNSLNTEVLKELSDFFDNIFEDDEVNVVILTGAGKSFVAGADIGEMATLSATEGYDFGKLGMDTLMKIEKGKKPVIAAVNGYALGGGCEIALACDIRIASKRAKFGQPEVGLGIIPGFGGTQRLIRAIGPGYAKEMIFTAKMIDAEQAERWGLVNHVYEADELLDKALEMAELIASKAPKAIQYSKSAIESGSQTDIETAMEIERTSFGLLFSTDDQREGMNAFLNKKKANFIGK</sequence>
<dbReference type="EC" id="4.2.1.17" evidence="4"/>
<evidence type="ECO:0000313" key="4">
    <source>
        <dbReference type="EMBL" id="SUB56462.1"/>
    </source>
</evidence>
<dbReference type="Gene3D" id="1.10.12.10">
    <property type="entry name" value="Lyase 2-enoyl-coa Hydratase, Chain A, domain 2"/>
    <property type="match status" value="1"/>
</dbReference>
<dbReference type="AlphaFoldDB" id="A0A379C285"/>
<reference evidence="4 5" key="1">
    <citation type="submission" date="2018-06" db="EMBL/GenBank/DDBJ databases">
        <authorList>
            <consortium name="Pathogen Informatics"/>
            <person name="Doyle S."/>
        </authorList>
    </citation>
    <scope>NUCLEOTIDE SEQUENCE [LARGE SCALE GENOMIC DNA]</scope>
    <source>
        <strain evidence="4 5">NCTC13149</strain>
    </source>
</reference>
<organism evidence="4 5">
    <name type="scientific">Peptoniphilus lacrimalis</name>
    <dbReference type="NCBI Taxonomy" id="33031"/>
    <lineage>
        <taxon>Bacteria</taxon>
        <taxon>Bacillati</taxon>
        <taxon>Bacillota</taxon>
        <taxon>Tissierellia</taxon>
        <taxon>Tissierellales</taxon>
        <taxon>Peptoniphilaceae</taxon>
        <taxon>Peptoniphilus</taxon>
    </lineage>
</organism>
<dbReference type="Gene3D" id="3.90.226.10">
    <property type="entry name" value="2-enoyl-CoA Hydratase, Chain A, domain 1"/>
    <property type="match status" value="1"/>
</dbReference>
<evidence type="ECO:0000256" key="3">
    <source>
        <dbReference type="RuleBase" id="RU003707"/>
    </source>
</evidence>
<evidence type="ECO:0000256" key="2">
    <source>
        <dbReference type="ARBA" id="ARBA00023239"/>
    </source>
</evidence>
<dbReference type="PROSITE" id="PS00166">
    <property type="entry name" value="ENOYL_COA_HYDRATASE"/>
    <property type="match status" value="1"/>
</dbReference>
<dbReference type="SUPFAM" id="SSF52096">
    <property type="entry name" value="ClpP/crotonase"/>
    <property type="match status" value="1"/>
</dbReference>
<dbReference type="RefSeq" id="WP_004823766.1">
    <property type="nucleotide sequence ID" value="NZ_JASOZY010000002.1"/>
</dbReference>
<dbReference type="GO" id="GO:0006635">
    <property type="term" value="P:fatty acid beta-oxidation"/>
    <property type="evidence" value="ECO:0007669"/>
    <property type="project" value="TreeGrafter"/>
</dbReference>
<name>A0A379C285_9FIRM</name>
<dbReference type="OrthoDB" id="9775794at2"/>
<dbReference type="EMBL" id="UGSZ01000001">
    <property type="protein sequence ID" value="SUB56462.1"/>
    <property type="molecule type" value="Genomic_DNA"/>
</dbReference>
<dbReference type="InterPro" id="IPR001753">
    <property type="entry name" value="Enoyl-CoA_hydra/iso"/>
</dbReference>
<dbReference type="PANTHER" id="PTHR11941">
    <property type="entry name" value="ENOYL-COA HYDRATASE-RELATED"/>
    <property type="match status" value="1"/>
</dbReference>
<dbReference type="FunFam" id="3.90.226.10:FF:000009">
    <property type="entry name" value="Carnitinyl-CoA dehydratase"/>
    <property type="match status" value="1"/>
</dbReference>
<dbReference type="FunFam" id="1.10.12.10:FF:000001">
    <property type="entry name" value="Probable enoyl-CoA hydratase, mitochondrial"/>
    <property type="match status" value="1"/>
</dbReference>
<keyword evidence="2 4" id="KW-0456">Lyase</keyword>
<protein>
    <submittedName>
        <fullName evidence="4">Probable enoyl-CoA hydratase echA8</fullName>
        <ecNumber evidence="4">4.2.1.17</ecNumber>
    </submittedName>
</protein>
<dbReference type="InterPro" id="IPR029045">
    <property type="entry name" value="ClpP/crotonase-like_dom_sf"/>
</dbReference>
<gene>
    <name evidence="4" type="primary">echA8_1</name>
    <name evidence="4" type="ORF">NCTC13149_00233</name>
</gene>
<evidence type="ECO:0000313" key="5">
    <source>
        <dbReference type="Proteomes" id="UP000255517"/>
    </source>
</evidence>
<dbReference type="Pfam" id="PF00378">
    <property type="entry name" value="ECH_1"/>
    <property type="match status" value="1"/>
</dbReference>
<dbReference type="STRING" id="1122949.GCA_000378725_00802"/>
<accession>A0A379C285</accession>